<dbReference type="GeneID" id="36381334"/>
<organism evidence="2">
    <name type="scientific">Strongyloides ratti</name>
    <name type="common">Parasitic roundworm</name>
    <dbReference type="NCBI Taxonomy" id="34506"/>
    <lineage>
        <taxon>Eukaryota</taxon>
        <taxon>Metazoa</taxon>
        <taxon>Ecdysozoa</taxon>
        <taxon>Nematoda</taxon>
        <taxon>Chromadorea</taxon>
        <taxon>Rhabditida</taxon>
        <taxon>Tylenchina</taxon>
        <taxon>Panagrolaimomorpha</taxon>
        <taxon>Strongyloidoidea</taxon>
        <taxon>Strongyloididae</taxon>
        <taxon>Strongyloides</taxon>
    </lineage>
</organism>
<feature type="transmembrane region" description="Helical" evidence="1">
    <location>
        <begin position="33"/>
        <end position="54"/>
    </location>
</feature>
<dbReference type="AlphaFoldDB" id="A0A090MZH9"/>
<keyword evidence="1" id="KW-0472">Membrane</keyword>
<dbReference type="CTD" id="36381334"/>
<dbReference type="EMBL" id="LN609529">
    <property type="protein sequence ID" value="CEF68964.1"/>
    <property type="molecule type" value="Genomic_DNA"/>
</dbReference>
<reference evidence="4" key="2">
    <citation type="submission" date="2020-12" db="UniProtKB">
        <authorList>
            <consortium name="WormBaseParasite"/>
        </authorList>
    </citation>
    <scope>IDENTIFICATION</scope>
</reference>
<evidence type="ECO:0000313" key="4">
    <source>
        <dbReference type="WBParaSite" id="SRAE_2000361700.1"/>
    </source>
</evidence>
<accession>A0A090MZH9</accession>
<evidence type="ECO:0000313" key="3">
    <source>
        <dbReference type="Proteomes" id="UP000035682"/>
    </source>
</evidence>
<sequence length="81" mass="9706">MSSITNTDNDNIKEQLMEILDQSMRIKSCFQTILFDLSIIIVCIAFLSTILMYYTGKLFYRKYKELVDFELRQNNVYYVRV</sequence>
<evidence type="ECO:0000256" key="1">
    <source>
        <dbReference type="SAM" id="Phobius"/>
    </source>
</evidence>
<dbReference type="Proteomes" id="UP000035682">
    <property type="component" value="Unplaced"/>
</dbReference>
<reference evidence="2 3" key="1">
    <citation type="submission" date="2014-09" db="EMBL/GenBank/DDBJ databases">
        <authorList>
            <person name="Martin A.A."/>
        </authorList>
    </citation>
    <scope>NUCLEOTIDE SEQUENCE</scope>
    <source>
        <strain evidence="3">ED321</strain>
        <strain evidence="2">ED321 Heterogonic</strain>
    </source>
</reference>
<dbReference type="RefSeq" id="XP_024508164.1">
    <property type="nucleotide sequence ID" value="XM_024654832.1"/>
</dbReference>
<dbReference type="WBParaSite" id="SRAE_2000361700.1">
    <property type="protein sequence ID" value="SRAE_2000361700.1"/>
    <property type="gene ID" value="WBGene00263841"/>
</dbReference>
<name>A0A090MZH9_STRRB</name>
<protein>
    <submittedName>
        <fullName evidence="2 4">Uncharacterized protein</fullName>
    </submittedName>
</protein>
<keyword evidence="1" id="KW-1133">Transmembrane helix</keyword>
<proteinExistence type="predicted"/>
<evidence type="ECO:0000313" key="2">
    <source>
        <dbReference type="EMBL" id="CEF68964.1"/>
    </source>
</evidence>
<dbReference type="WormBase" id="SRAE_2000361700">
    <property type="protein sequence ID" value="SRP01994"/>
    <property type="gene ID" value="WBGene00263841"/>
</dbReference>
<gene>
    <name evidence="2 4 5" type="ORF">SRAE_2000361700</name>
</gene>
<evidence type="ECO:0000313" key="5">
    <source>
        <dbReference type="WormBase" id="SRAE_2000361700"/>
    </source>
</evidence>
<keyword evidence="3" id="KW-1185">Reference proteome</keyword>
<keyword evidence="1" id="KW-0812">Transmembrane</keyword>